<evidence type="ECO:0000313" key="9">
    <source>
        <dbReference type="EMBL" id="KHJ75348.1"/>
    </source>
</evidence>
<feature type="transmembrane region" description="Helical" evidence="8">
    <location>
        <begin position="121"/>
        <end position="143"/>
    </location>
</feature>
<dbReference type="PANTHER" id="PTHR13148">
    <property type="entry name" value="PER1-RELATED"/>
    <property type="match status" value="1"/>
</dbReference>
<evidence type="ECO:0000256" key="8">
    <source>
        <dbReference type="RuleBase" id="RU365066"/>
    </source>
</evidence>
<dbReference type="OrthoDB" id="419770at2759"/>
<organism evidence="9 10">
    <name type="scientific">Oesophagostomum dentatum</name>
    <name type="common">Nodular worm</name>
    <dbReference type="NCBI Taxonomy" id="61180"/>
    <lineage>
        <taxon>Eukaryota</taxon>
        <taxon>Metazoa</taxon>
        <taxon>Ecdysozoa</taxon>
        <taxon>Nematoda</taxon>
        <taxon>Chromadorea</taxon>
        <taxon>Rhabditida</taxon>
        <taxon>Rhabditina</taxon>
        <taxon>Rhabditomorpha</taxon>
        <taxon>Strongyloidea</taxon>
        <taxon>Strongylidae</taxon>
        <taxon>Oesophagostomum</taxon>
    </lineage>
</organism>
<dbReference type="GO" id="GO:0005789">
    <property type="term" value="C:endoplasmic reticulum membrane"/>
    <property type="evidence" value="ECO:0007669"/>
    <property type="project" value="TreeGrafter"/>
</dbReference>
<evidence type="ECO:0000256" key="4">
    <source>
        <dbReference type="ARBA" id="ARBA00022692"/>
    </source>
</evidence>
<dbReference type="GO" id="GO:0000139">
    <property type="term" value="C:Golgi membrane"/>
    <property type="evidence" value="ECO:0007669"/>
    <property type="project" value="UniProtKB-SubCell"/>
</dbReference>
<evidence type="ECO:0000256" key="2">
    <source>
        <dbReference type="ARBA" id="ARBA00006387"/>
    </source>
</evidence>
<dbReference type="GO" id="GO:0006506">
    <property type="term" value="P:GPI anchor biosynthetic process"/>
    <property type="evidence" value="ECO:0007669"/>
    <property type="project" value="UniProtKB-KW"/>
</dbReference>
<dbReference type="InterPro" id="IPR007217">
    <property type="entry name" value="Per1-like"/>
</dbReference>
<proteinExistence type="inferred from homology"/>
<evidence type="ECO:0000313" key="10">
    <source>
        <dbReference type="Proteomes" id="UP000053660"/>
    </source>
</evidence>
<comment type="caution">
    <text evidence="8">Lacks conserved residue(s) required for the propagation of feature annotation.</text>
</comment>
<comment type="function">
    <text evidence="8">Involved in the lipid remodeling steps of GPI-anchor maturation.</text>
</comment>
<gene>
    <name evidence="9" type="ORF">OESDEN_25036</name>
</gene>
<evidence type="ECO:0000256" key="1">
    <source>
        <dbReference type="ARBA" id="ARBA00004127"/>
    </source>
</evidence>
<evidence type="ECO:0000256" key="7">
    <source>
        <dbReference type="ARBA" id="ARBA00023136"/>
    </source>
</evidence>
<protein>
    <recommendedName>
        <fullName evidence="8">Post-GPI attachment to proteins factor 3</fullName>
    </recommendedName>
</protein>
<sequence length="219" mass="25424">FVSLLNLYICFVLQTSQTNGGTQNPKNLDVLCLCWNGYVVSCRAVCSAIFHACDCWFTEYLDYFSAFAFILSASFVSFCFTLPWLSGVLSQTRITTVYGLLLVIWYLKHVFSMMQHFDYGYNMFCCIGVSLLTSMMYLFYILVRRRLLGRFSKSDRVLLLILVWTNGSVLLETFDFAPIFWIFDAHSLFHAATIPLPLFTRIFLREYVSENIYQLDKTV</sequence>
<feature type="non-terminal residue" evidence="9">
    <location>
        <position position="1"/>
    </location>
</feature>
<keyword evidence="7 8" id="KW-0472">Membrane</keyword>
<keyword evidence="10" id="KW-1185">Reference proteome</keyword>
<keyword evidence="6 8" id="KW-1133">Transmembrane helix</keyword>
<comment type="similarity">
    <text evidence="2 8">Belongs to the PGAP3 family.</text>
</comment>
<name>A0A0B1RQL0_OESDE</name>
<feature type="signal peptide" evidence="8">
    <location>
        <begin position="1"/>
        <end position="20"/>
    </location>
</feature>
<keyword evidence="5 8" id="KW-0732">Signal</keyword>
<reference evidence="9 10" key="1">
    <citation type="submission" date="2014-03" db="EMBL/GenBank/DDBJ databases">
        <title>Draft genome of the hookworm Oesophagostomum dentatum.</title>
        <authorList>
            <person name="Mitreva M."/>
        </authorList>
    </citation>
    <scope>NUCLEOTIDE SEQUENCE [LARGE SCALE GENOMIC DNA]</scope>
    <source>
        <strain evidence="9 10">OD-Hann</strain>
    </source>
</reference>
<feature type="chain" id="PRO_5016486565" description="Post-GPI attachment to proteins factor 3" evidence="8">
    <location>
        <begin position="21"/>
        <end position="219"/>
    </location>
</feature>
<keyword evidence="4 8" id="KW-0812">Transmembrane</keyword>
<evidence type="ECO:0000256" key="6">
    <source>
        <dbReference type="ARBA" id="ARBA00022989"/>
    </source>
</evidence>
<dbReference type="Pfam" id="PF04080">
    <property type="entry name" value="Per1"/>
    <property type="match status" value="1"/>
</dbReference>
<dbReference type="GO" id="GO:0016788">
    <property type="term" value="F:hydrolase activity, acting on ester bonds"/>
    <property type="evidence" value="ECO:0007669"/>
    <property type="project" value="TreeGrafter"/>
</dbReference>
<dbReference type="EMBL" id="KN612833">
    <property type="protein sequence ID" value="KHJ75348.1"/>
    <property type="molecule type" value="Genomic_DNA"/>
</dbReference>
<dbReference type="PANTHER" id="PTHR13148:SF0">
    <property type="entry name" value="POST-GPI ATTACHMENT TO PROTEINS FACTOR 3"/>
    <property type="match status" value="1"/>
</dbReference>
<dbReference type="AlphaFoldDB" id="A0A0B1RQL0"/>
<evidence type="ECO:0000256" key="5">
    <source>
        <dbReference type="ARBA" id="ARBA00022729"/>
    </source>
</evidence>
<keyword evidence="3 8" id="KW-0337">GPI-anchor biosynthesis</keyword>
<feature type="transmembrane region" description="Helical" evidence="8">
    <location>
        <begin position="97"/>
        <end position="115"/>
    </location>
</feature>
<keyword evidence="8" id="KW-0333">Golgi apparatus</keyword>
<accession>A0A0B1RQL0</accession>
<comment type="subcellular location">
    <subcellularLocation>
        <location evidence="1">Endomembrane system</location>
        <topology evidence="1">Multi-pass membrane protein</topology>
    </subcellularLocation>
    <subcellularLocation>
        <location evidence="8">Golgi apparatus membrane</location>
        <topology evidence="8">Multi-pass membrane protein</topology>
    </subcellularLocation>
</comment>
<dbReference type="Proteomes" id="UP000053660">
    <property type="component" value="Unassembled WGS sequence"/>
</dbReference>
<feature type="transmembrane region" description="Helical" evidence="8">
    <location>
        <begin position="66"/>
        <end position="85"/>
    </location>
</feature>
<feature type="transmembrane region" description="Helical" evidence="8">
    <location>
        <begin position="157"/>
        <end position="181"/>
    </location>
</feature>
<evidence type="ECO:0000256" key="3">
    <source>
        <dbReference type="ARBA" id="ARBA00022502"/>
    </source>
</evidence>